<dbReference type="InterPro" id="IPR011032">
    <property type="entry name" value="GroES-like_sf"/>
</dbReference>
<dbReference type="Proteomes" id="UP000051950">
    <property type="component" value="Unassembled WGS sequence"/>
</dbReference>
<dbReference type="SUPFAM" id="SSF51735">
    <property type="entry name" value="NAD(P)-binding Rossmann-fold domains"/>
    <property type="match status" value="1"/>
</dbReference>
<proteinExistence type="predicted"/>
<evidence type="ECO:0000313" key="3">
    <source>
        <dbReference type="Proteomes" id="UP000051950"/>
    </source>
</evidence>
<dbReference type="PANTHER" id="PTHR43482">
    <property type="entry name" value="PROTEIN AST1-RELATED"/>
    <property type="match status" value="1"/>
</dbReference>
<dbReference type="InterPro" id="IPR020843">
    <property type="entry name" value="ER"/>
</dbReference>
<dbReference type="SUPFAM" id="SSF50129">
    <property type="entry name" value="GroES-like"/>
    <property type="match status" value="1"/>
</dbReference>
<evidence type="ECO:0000259" key="1">
    <source>
        <dbReference type="SMART" id="SM00829"/>
    </source>
</evidence>
<dbReference type="PANTHER" id="PTHR43482:SF1">
    <property type="entry name" value="PROTEIN AST1-RELATED"/>
    <property type="match status" value="1"/>
</dbReference>
<sequence>MKAITLKEFGNTENFKLENYPIPKPKNDEVLIKLKATAFNPIDYQMRLGRRESHIMNSPILGRELAGIVEELGENVKNFKLGDEIYAASGSGGSNGSYAQYMTLTEKRVALKPKNITFEEAAAIPSAGLTAWQTFSRLHIKKKDHIFITGGSGAVGSFLIRLLKPRHLDQIITIAGSLESIDAIKAIGLKESQIIDYRNPDLESIILNANHNHYFDFAVDIVGDKSAEIAANTLKVNGVYADITFLGTQKTRETLFDKGASVLNISNYAFTLDNNLNWYGNTLRKITGLIEAEKLAAPSINVLGNFSLKTVQQAHNIMENNLTRGKKLVMTIDY</sequence>
<dbReference type="CDD" id="cd05289">
    <property type="entry name" value="MDR_like_2"/>
    <property type="match status" value="1"/>
</dbReference>
<dbReference type="EMBL" id="LMZQ01000006">
    <property type="protein sequence ID" value="KRT16095.1"/>
    <property type="molecule type" value="Genomic_DNA"/>
</dbReference>
<dbReference type="Gene3D" id="3.90.180.10">
    <property type="entry name" value="Medium-chain alcohol dehydrogenases, catalytic domain"/>
    <property type="match status" value="1"/>
</dbReference>
<gene>
    <name evidence="2" type="ORF">ASU31_11380</name>
</gene>
<keyword evidence="3" id="KW-1185">Reference proteome</keyword>
<dbReference type="STRING" id="687842.ASU31_11380"/>
<dbReference type="InterPro" id="IPR052585">
    <property type="entry name" value="Lipid_raft_assoc_Zn_ADH"/>
</dbReference>
<dbReference type="Pfam" id="PF08240">
    <property type="entry name" value="ADH_N"/>
    <property type="match status" value="1"/>
</dbReference>
<evidence type="ECO:0000313" key="2">
    <source>
        <dbReference type="EMBL" id="KRT16095.1"/>
    </source>
</evidence>
<comment type="caution">
    <text evidence="2">The sequence shown here is derived from an EMBL/GenBank/DDBJ whole genome shotgun (WGS) entry which is preliminary data.</text>
</comment>
<dbReference type="GO" id="GO:0016491">
    <property type="term" value="F:oxidoreductase activity"/>
    <property type="evidence" value="ECO:0007669"/>
    <property type="project" value="InterPro"/>
</dbReference>
<dbReference type="SMART" id="SM00829">
    <property type="entry name" value="PKS_ER"/>
    <property type="match status" value="1"/>
</dbReference>
<protein>
    <recommendedName>
        <fullName evidence="1">Enoyl reductase (ER) domain-containing protein</fullName>
    </recommendedName>
</protein>
<dbReference type="RefSeq" id="WP_057932437.1">
    <property type="nucleotide sequence ID" value="NZ_LMZQ01000006.1"/>
</dbReference>
<name>A0A0T5VQV7_9SPHI</name>
<accession>A0A0T5VQV7</accession>
<dbReference type="OrthoDB" id="9787435at2"/>
<organism evidence="2 3">
    <name type="scientific">Pedobacter ginsenosidimutans</name>
    <dbReference type="NCBI Taxonomy" id="687842"/>
    <lineage>
        <taxon>Bacteria</taxon>
        <taxon>Pseudomonadati</taxon>
        <taxon>Bacteroidota</taxon>
        <taxon>Sphingobacteriia</taxon>
        <taxon>Sphingobacteriales</taxon>
        <taxon>Sphingobacteriaceae</taxon>
        <taxon>Pedobacter</taxon>
    </lineage>
</organism>
<dbReference type="AlphaFoldDB" id="A0A0T5VQV7"/>
<dbReference type="InterPro" id="IPR036291">
    <property type="entry name" value="NAD(P)-bd_dom_sf"/>
</dbReference>
<feature type="domain" description="Enoyl reductase (ER)" evidence="1">
    <location>
        <begin position="10"/>
        <end position="329"/>
    </location>
</feature>
<dbReference type="Pfam" id="PF13602">
    <property type="entry name" value="ADH_zinc_N_2"/>
    <property type="match status" value="1"/>
</dbReference>
<reference evidence="2 3" key="1">
    <citation type="submission" date="2015-11" db="EMBL/GenBank/DDBJ databases">
        <title>Sequence of Pedobacter ginsenosidimutans.</title>
        <authorList>
            <person name="Carson E."/>
            <person name="Keyser V."/>
            <person name="Newman J."/>
            <person name="Miller J."/>
        </authorList>
    </citation>
    <scope>NUCLEOTIDE SEQUENCE [LARGE SCALE GENOMIC DNA]</scope>
    <source>
        <strain evidence="2 3">KACC 14530</strain>
    </source>
</reference>
<dbReference type="InterPro" id="IPR013154">
    <property type="entry name" value="ADH-like_N"/>
</dbReference>
<dbReference type="Gene3D" id="3.40.50.720">
    <property type="entry name" value="NAD(P)-binding Rossmann-like Domain"/>
    <property type="match status" value="1"/>
</dbReference>